<gene>
    <name evidence="2" type="ORF">DMAD_04959</name>
</gene>
<dbReference type="Proteomes" id="UP001500889">
    <property type="component" value="Chromosome E"/>
</dbReference>
<evidence type="ECO:0000256" key="1">
    <source>
        <dbReference type="SAM" id="SignalP"/>
    </source>
</evidence>
<evidence type="ECO:0000313" key="2">
    <source>
        <dbReference type="EMBL" id="BFG06451.1"/>
    </source>
</evidence>
<feature type="signal peptide" evidence="1">
    <location>
        <begin position="1"/>
        <end position="19"/>
    </location>
</feature>
<name>A0AAU9GFC3_DROMD</name>
<sequence length="127" mass="14107">MQCLRFALILSLFSLLSHAQTYNLKQIGVCIQILLQATSDLTHRTTPIARTMLECVGFKTSQNVTSLDGKTFKEVASKFVGELVQNPSCLLDVAAEVKNLLGQHFARFNTYRCMYLGVASSCMPKDL</sequence>
<organism evidence="2 3">
    <name type="scientific">Drosophila madeirensis</name>
    <name type="common">Fruit fly</name>
    <dbReference type="NCBI Taxonomy" id="30013"/>
    <lineage>
        <taxon>Eukaryota</taxon>
        <taxon>Metazoa</taxon>
        <taxon>Ecdysozoa</taxon>
        <taxon>Arthropoda</taxon>
        <taxon>Hexapoda</taxon>
        <taxon>Insecta</taxon>
        <taxon>Pterygota</taxon>
        <taxon>Neoptera</taxon>
        <taxon>Endopterygota</taxon>
        <taxon>Diptera</taxon>
        <taxon>Brachycera</taxon>
        <taxon>Muscomorpha</taxon>
        <taxon>Ephydroidea</taxon>
        <taxon>Drosophilidae</taxon>
        <taxon>Drosophila</taxon>
        <taxon>Sophophora</taxon>
    </lineage>
</organism>
<dbReference type="InterPro" id="IPR009392">
    <property type="entry name" value="ACP53EA"/>
</dbReference>
<keyword evidence="1" id="KW-0732">Signal</keyword>
<evidence type="ECO:0000313" key="3">
    <source>
        <dbReference type="Proteomes" id="UP001500889"/>
    </source>
</evidence>
<proteinExistence type="predicted"/>
<protein>
    <submittedName>
        <fullName evidence="2">Uncharacterized protein</fullName>
    </submittedName>
</protein>
<reference evidence="2 3" key="1">
    <citation type="submission" date="2024-02" db="EMBL/GenBank/DDBJ databases">
        <title>A chromosome-level genome assembly of Drosophila madeirensis, a fruit fly species endemic to Madeira island.</title>
        <authorList>
            <person name="Tomihara K."/>
            <person name="Llopart A."/>
            <person name="Yamamoto D."/>
        </authorList>
    </citation>
    <scope>NUCLEOTIDE SEQUENCE [LARGE SCALE GENOMIC DNA]</scope>
    <source>
        <strain evidence="2 3">RF1</strain>
    </source>
</reference>
<feature type="chain" id="PRO_5043930699" evidence="1">
    <location>
        <begin position="20"/>
        <end position="127"/>
    </location>
</feature>
<dbReference type="AlphaFoldDB" id="A0AAU9GFC3"/>
<accession>A0AAU9GFC3</accession>
<dbReference type="EMBL" id="AP029267">
    <property type="protein sequence ID" value="BFG06451.1"/>
    <property type="molecule type" value="Genomic_DNA"/>
</dbReference>
<keyword evidence="3" id="KW-1185">Reference proteome</keyword>
<dbReference type="Pfam" id="PF06313">
    <property type="entry name" value="ACP53EA"/>
    <property type="match status" value="1"/>
</dbReference>